<gene>
    <name evidence="2" type="ORF">Pmani_025144</name>
</gene>
<keyword evidence="3" id="KW-1185">Reference proteome</keyword>
<sequence length="163" mass="17179">MSGLIKERKVTVSGGAWEDGRAGEQEVVVVLRKEQLDKANKDTHHKLLPEDFQLELWWMVTYVNKGGGGGGGGGGGVGGPDSSSTPSTITPSGSSSDTDDDEDEDDDEDWDSASILVNLGLVEQSPKFLSLSLPLSKAEWLSLVVGHRGVGQGGTKHGLLSPH</sequence>
<proteinExistence type="predicted"/>
<evidence type="ECO:0000313" key="3">
    <source>
        <dbReference type="Proteomes" id="UP001292094"/>
    </source>
</evidence>
<feature type="compositionally biased region" description="Low complexity" evidence="1">
    <location>
        <begin position="80"/>
        <end position="96"/>
    </location>
</feature>
<name>A0AAE1P8U9_9EUCA</name>
<reference evidence="2" key="1">
    <citation type="submission" date="2023-11" db="EMBL/GenBank/DDBJ databases">
        <title>Genome assemblies of two species of porcelain crab, Petrolisthes cinctipes and Petrolisthes manimaculis (Anomura: Porcellanidae).</title>
        <authorList>
            <person name="Angst P."/>
        </authorList>
    </citation>
    <scope>NUCLEOTIDE SEQUENCE</scope>
    <source>
        <strain evidence="2">PB745_02</strain>
        <tissue evidence="2">Gill</tissue>
    </source>
</reference>
<dbReference type="Gene3D" id="2.60.40.1110">
    <property type="match status" value="1"/>
</dbReference>
<evidence type="ECO:0000256" key="1">
    <source>
        <dbReference type="SAM" id="MobiDB-lite"/>
    </source>
</evidence>
<dbReference type="AlphaFoldDB" id="A0AAE1P8U9"/>
<accession>A0AAE1P8U9</accession>
<feature type="compositionally biased region" description="Acidic residues" evidence="1">
    <location>
        <begin position="97"/>
        <end position="110"/>
    </location>
</feature>
<feature type="region of interest" description="Disordered" evidence="1">
    <location>
        <begin position="68"/>
        <end position="110"/>
    </location>
</feature>
<comment type="caution">
    <text evidence="2">The sequence shown here is derived from an EMBL/GenBank/DDBJ whole genome shotgun (WGS) entry which is preliminary data.</text>
</comment>
<dbReference type="Proteomes" id="UP001292094">
    <property type="component" value="Unassembled WGS sequence"/>
</dbReference>
<dbReference type="EMBL" id="JAWZYT010002666">
    <property type="protein sequence ID" value="KAK4302797.1"/>
    <property type="molecule type" value="Genomic_DNA"/>
</dbReference>
<protein>
    <submittedName>
        <fullName evidence="2">Uncharacterized protein</fullName>
    </submittedName>
</protein>
<feature type="compositionally biased region" description="Gly residues" evidence="1">
    <location>
        <begin position="68"/>
        <end position="79"/>
    </location>
</feature>
<evidence type="ECO:0000313" key="2">
    <source>
        <dbReference type="EMBL" id="KAK4302797.1"/>
    </source>
</evidence>
<organism evidence="2 3">
    <name type="scientific">Petrolisthes manimaculis</name>
    <dbReference type="NCBI Taxonomy" id="1843537"/>
    <lineage>
        <taxon>Eukaryota</taxon>
        <taxon>Metazoa</taxon>
        <taxon>Ecdysozoa</taxon>
        <taxon>Arthropoda</taxon>
        <taxon>Crustacea</taxon>
        <taxon>Multicrustacea</taxon>
        <taxon>Malacostraca</taxon>
        <taxon>Eumalacostraca</taxon>
        <taxon>Eucarida</taxon>
        <taxon>Decapoda</taxon>
        <taxon>Pleocyemata</taxon>
        <taxon>Anomura</taxon>
        <taxon>Galatheoidea</taxon>
        <taxon>Porcellanidae</taxon>
        <taxon>Petrolisthes</taxon>
    </lineage>
</organism>